<feature type="region of interest" description="Disordered" evidence="1">
    <location>
        <begin position="349"/>
        <end position="416"/>
    </location>
</feature>
<dbReference type="InterPro" id="IPR051150">
    <property type="entry name" value="SWT21/TCAB1_mRNA_Telomere"/>
</dbReference>
<dbReference type="RefSeq" id="XP_015663447.1">
    <property type="nucleotide sequence ID" value="XM_015797927.1"/>
</dbReference>
<proteinExistence type="predicted"/>
<dbReference type="GeneID" id="26901734"/>
<keyword evidence="3" id="KW-1185">Reference proteome</keyword>
<feature type="compositionally biased region" description="Low complexity" evidence="1">
    <location>
        <begin position="396"/>
        <end position="407"/>
    </location>
</feature>
<dbReference type="PANTHER" id="PTHR13211">
    <property type="entry name" value="TELOMERASE CAJAL BODY PROTEIN 1"/>
    <property type="match status" value="1"/>
</dbReference>
<dbReference type="InterPro" id="IPR036322">
    <property type="entry name" value="WD40_repeat_dom_sf"/>
</dbReference>
<dbReference type="OrthoDB" id="239865at2759"/>
<dbReference type="Proteomes" id="UP000037923">
    <property type="component" value="Unassembled WGS sequence"/>
</dbReference>
<evidence type="ECO:0000313" key="3">
    <source>
        <dbReference type="Proteomes" id="UP000037923"/>
    </source>
</evidence>
<gene>
    <name evidence="2" type="ORF">ABB37_01439</name>
</gene>
<organism evidence="2 3">
    <name type="scientific">Leptomonas pyrrhocoris</name>
    <name type="common">Firebug parasite</name>
    <dbReference type="NCBI Taxonomy" id="157538"/>
    <lineage>
        <taxon>Eukaryota</taxon>
        <taxon>Discoba</taxon>
        <taxon>Euglenozoa</taxon>
        <taxon>Kinetoplastea</taxon>
        <taxon>Metakinetoplastina</taxon>
        <taxon>Trypanosomatida</taxon>
        <taxon>Trypanosomatidae</taxon>
        <taxon>Leishmaniinae</taxon>
        <taxon>Leptomonas</taxon>
    </lineage>
</organism>
<dbReference type="Gene3D" id="2.130.10.10">
    <property type="entry name" value="YVTN repeat-like/Quinoprotein amine dehydrogenase"/>
    <property type="match status" value="1"/>
</dbReference>
<name>A0A0N0DZ83_LEPPY</name>
<dbReference type="InterPro" id="IPR015943">
    <property type="entry name" value="WD40/YVTN_repeat-like_dom_sf"/>
</dbReference>
<dbReference type="EMBL" id="LGTL01000002">
    <property type="protein sequence ID" value="KPA85008.1"/>
    <property type="molecule type" value="Genomic_DNA"/>
</dbReference>
<dbReference type="PANTHER" id="PTHR13211:SF0">
    <property type="entry name" value="TELOMERASE CAJAL BODY PROTEIN 1"/>
    <property type="match status" value="1"/>
</dbReference>
<reference evidence="2 3" key="1">
    <citation type="submission" date="2015-07" db="EMBL/GenBank/DDBJ databases">
        <title>High-quality genome of monoxenous trypanosomatid Leptomonas pyrrhocoris.</title>
        <authorList>
            <person name="Flegontov P."/>
            <person name="Butenko A."/>
            <person name="Firsov S."/>
            <person name="Vlcek C."/>
            <person name="Logacheva M.D."/>
            <person name="Field M."/>
            <person name="Filatov D."/>
            <person name="Flegontova O."/>
            <person name="Gerasimov E."/>
            <person name="Jackson A.P."/>
            <person name="Kelly S."/>
            <person name="Opperdoes F."/>
            <person name="O'Reilly A."/>
            <person name="Votypka J."/>
            <person name="Yurchenko V."/>
            <person name="Lukes J."/>
        </authorList>
    </citation>
    <scope>NUCLEOTIDE SEQUENCE [LARGE SCALE GENOMIC DNA]</scope>
    <source>
        <strain evidence="2">H10</strain>
    </source>
</reference>
<comment type="caution">
    <text evidence="2">The sequence shown here is derived from an EMBL/GenBank/DDBJ whole genome shotgun (WGS) entry which is preliminary data.</text>
</comment>
<evidence type="ECO:0000256" key="1">
    <source>
        <dbReference type="SAM" id="MobiDB-lite"/>
    </source>
</evidence>
<sequence length="416" mass="43698">MTGEGYYKGQAHLRRLYAAPDSPNEIIATCDKAYVPYLTYTPATRSVAVSPKSRAGVPRVSLPFPAIDLAWCPFKKGESEASFVTASRDQPLQLWDVEDASLRASYVATNDSDYHVHAHAVCWFGSASHPHWIAGGYGGFEDATAVRVFDVLVEGSQPVWAYSATRSHGLVSALRDCSWPGTTSLLAVGYHNVPSVHLIDCRSRCPAAELHGLQHGVQTLRVSAEDPLRVYAGGSQGDGRIACWDLRRPRAPVFTLARPAKTNQVFEFDLLPSPSPAAPRRLVTTSSAGGVVLYSWAVGSAPSDGTGTVFGTSVGPTSGLTVVDAATVVVTSGSRVYGHYSRNLLTAAKESGSPSGAKDAAGDEGSYADAPAFPQRRRARSPMTDGSDDEGGSAGRGASDGEAAAEATNAAVIALG</sequence>
<dbReference type="AlphaFoldDB" id="A0A0N0DZ83"/>
<dbReference type="EMBL" id="LGTL01000002">
    <property type="protein sequence ID" value="KPA85009.1"/>
    <property type="molecule type" value="Genomic_DNA"/>
</dbReference>
<dbReference type="SUPFAM" id="SSF50978">
    <property type="entry name" value="WD40 repeat-like"/>
    <property type="match status" value="1"/>
</dbReference>
<evidence type="ECO:0008006" key="4">
    <source>
        <dbReference type="Google" id="ProtNLM"/>
    </source>
</evidence>
<evidence type="ECO:0000313" key="2">
    <source>
        <dbReference type="EMBL" id="KPA85008.1"/>
    </source>
</evidence>
<dbReference type="RefSeq" id="XP_015663448.1">
    <property type="nucleotide sequence ID" value="XM_015797928.1"/>
</dbReference>
<dbReference type="VEuPathDB" id="TriTrypDB:LpyrH10_02_4130"/>
<accession>A0A0N0DZ83</accession>
<dbReference type="OMA" id="DSRIACW"/>
<protein>
    <recommendedName>
        <fullName evidence="4">Guanine nucleotide-binding protein subunit beta-like protein</fullName>
    </recommendedName>
</protein>